<dbReference type="Pfam" id="PF00356">
    <property type="entry name" value="LacI"/>
    <property type="match status" value="1"/>
</dbReference>
<dbReference type="Proteomes" id="UP000251088">
    <property type="component" value="Unassembled WGS sequence"/>
</dbReference>
<dbReference type="InterPro" id="IPR010982">
    <property type="entry name" value="Lambda_DNA-bd_dom_sf"/>
</dbReference>
<proteinExistence type="predicted"/>
<evidence type="ECO:0000313" key="6">
    <source>
        <dbReference type="EMBL" id="SQC14169.1"/>
    </source>
</evidence>
<evidence type="ECO:0000259" key="5">
    <source>
        <dbReference type="PROSITE" id="PS50932"/>
    </source>
</evidence>
<dbReference type="Gene3D" id="3.40.50.2300">
    <property type="match status" value="1"/>
</dbReference>
<organism evidence="6 7">
    <name type="scientific">Klebsiella pneumoniae</name>
    <dbReference type="NCBI Taxonomy" id="573"/>
    <lineage>
        <taxon>Bacteria</taxon>
        <taxon>Pseudomonadati</taxon>
        <taxon>Pseudomonadota</taxon>
        <taxon>Gammaproteobacteria</taxon>
        <taxon>Enterobacterales</taxon>
        <taxon>Enterobacteriaceae</taxon>
        <taxon>Klebsiella/Raoultella group</taxon>
        <taxon>Klebsiella</taxon>
        <taxon>Klebsiella pneumoniae complex</taxon>
    </lineage>
</organism>
<evidence type="ECO:0000313" key="7">
    <source>
        <dbReference type="Proteomes" id="UP000251088"/>
    </source>
</evidence>
<dbReference type="CDD" id="cd01392">
    <property type="entry name" value="HTH_LacI"/>
    <property type="match status" value="1"/>
</dbReference>
<dbReference type="EMBL" id="UAWN01000011">
    <property type="protein sequence ID" value="SQC14169.1"/>
    <property type="molecule type" value="Genomic_DNA"/>
</dbReference>
<dbReference type="GO" id="GO:0003700">
    <property type="term" value="F:DNA-binding transcription factor activity"/>
    <property type="evidence" value="ECO:0007669"/>
    <property type="project" value="TreeGrafter"/>
</dbReference>
<keyword evidence="2" id="KW-0805">Transcription regulation</keyword>
<evidence type="ECO:0000256" key="3">
    <source>
        <dbReference type="ARBA" id="ARBA00023125"/>
    </source>
</evidence>
<reference evidence="6 7" key="1">
    <citation type="submission" date="2018-06" db="EMBL/GenBank/DDBJ databases">
        <authorList>
            <consortium name="Pathogen Informatics"/>
            <person name="Doyle S."/>
        </authorList>
    </citation>
    <scope>NUCLEOTIDE SEQUENCE [LARGE SCALE GENOMIC DNA]</scope>
    <source>
        <strain evidence="6 7">NCTC9128</strain>
    </source>
</reference>
<gene>
    <name evidence="6" type="primary">degA_1</name>
    <name evidence="6" type="ORF">NCTC9128_02251</name>
</gene>
<name>A0A2X3EPJ4_KLEPN</name>
<dbReference type="AlphaFoldDB" id="A0A2X3EPJ4"/>
<feature type="domain" description="HTH lacI-type" evidence="5">
    <location>
        <begin position="1"/>
        <end position="42"/>
    </location>
</feature>
<dbReference type="SUPFAM" id="SSF47413">
    <property type="entry name" value="lambda repressor-like DNA-binding domains"/>
    <property type="match status" value="1"/>
</dbReference>
<protein>
    <submittedName>
        <fullName evidence="6">Maltose regulon regulatory protein MalI</fullName>
    </submittedName>
</protein>
<keyword evidence="1" id="KW-0678">Repressor</keyword>
<dbReference type="InterPro" id="IPR028082">
    <property type="entry name" value="Peripla_BP_I"/>
</dbReference>
<dbReference type="SMART" id="SM00354">
    <property type="entry name" value="HTH_LACI"/>
    <property type="match status" value="1"/>
</dbReference>
<dbReference type="InterPro" id="IPR001761">
    <property type="entry name" value="Peripla_BP/Lac1_sug-bd_dom"/>
</dbReference>
<dbReference type="SUPFAM" id="SSF53822">
    <property type="entry name" value="Periplasmic binding protein-like I"/>
    <property type="match status" value="1"/>
</dbReference>
<accession>A0A2X3EPJ4</accession>
<keyword evidence="4" id="KW-0804">Transcription</keyword>
<evidence type="ECO:0000256" key="1">
    <source>
        <dbReference type="ARBA" id="ARBA00022491"/>
    </source>
</evidence>
<evidence type="ECO:0000256" key="4">
    <source>
        <dbReference type="ARBA" id="ARBA00023163"/>
    </source>
</evidence>
<dbReference type="PANTHER" id="PTHR30146">
    <property type="entry name" value="LACI-RELATED TRANSCRIPTIONAL REPRESSOR"/>
    <property type="match status" value="1"/>
</dbReference>
<dbReference type="Pfam" id="PF00532">
    <property type="entry name" value="Peripla_BP_1"/>
    <property type="match status" value="1"/>
</dbReference>
<dbReference type="PROSITE" id="PS50932">
    <property type="entry name" value="HTH_LACI_2"/>
    <property type="match status" value="1"/>
</dbReference>
<dbReference type="PANTHER" id="PTHR30146:SF148">
    <property type="entry name" value="HTH-TYPE TRANSCRIPTIONAL REPRESSOR PURR-RELATED"/>
    <property type="match status" value="1"/>
</dbReference>
<dbReference type="GO" id="GO:0000976">
    <property type="term" value="F:transcription cis-regulatory region binding"/>
    <property type="evidence" value="ECO:0007669"/>
    <property type="project" value="TreeGrafter"/>
</dbReference>
<evidence type="ECO:0000256" key="2">
    <source>
        <dbReference type="ARBA" id="ARBA00023015"/>
    </source>
</evidence>
<dbReference type="Gene3D" id="1.10.260.40">
    <property type="entry name" value="lambda repressor-like DNA-binding domains"/>
    <property type="match status" value="1"/>
</dbReference>
<dbReference type="InterPro" id="IPR000843">
    <property type="entry name" value="HTH_LacI"/>
</dbReference>
<keyword evidence="3" id="KW-0238">DNA-binding</keyword>
<sequence>MSTVSLVLSGKGRISSATGERVNQAIEQLGFVRNRQAASLRGGQSGVIGLIVSDLSKPFYAELTAGLTDALERQGKMVFLTQGGRSGEKMAQRFDTLAAQGVDGVIIAGAIDRGASCASVRRRRGCRWCLLPAPAILTMST</sequence>